<feature type="chain" id="PRO_5038650715" evidence="1">
    <location>
        <begin position="22"/>
        <end position="147"/>
    </location>
</feature>
<keyword evidence="1" id="KW-0732">Signal</keyword>
<dbReference type="EMBL" id="CP094358">
    <property type="protein sequence ID" value="UOB16006.1"/>
    <property type="molecule type" value="Genomic_DNA"/>
</dbReference>
<accession>A0A9E6ZSR8</accession>
<reference evidence="2" key="1">
    <citation type="submission" date="2022-03" db="EMBL/GenBank/DDBJ databases">
        <title>Description of Abyssus ytuae gen. nov., sp. nov., a novel member of the family Flavobacteriaceae isolated from the sediment of Mariana Trench.</title>
        <authorList>
            <person name="Zhang J."/>
            <person name="Xu X."/>
        </authorList>
    </citation>
    <scope>NUCLEOTIDE SEQUENCE</scope>
    <source>
        <strain evidence="2">MT3330</strain>
    </source>
</reference>
<name>A0A9E6ZSR8_9FLAO</name>
<sequence>MKNTMLTMFFAFVFSVISAQSEDDNIAQIDRKTLIEEYLQLSESDSRKFWKVYEEYYKKVEKNNNERFERFESFLENDSIPERELRKMVKVNSYVKQLDAMLLEQYYEILRKRISPEVAGKFYHFEDAMNSIALAERYKQWNVFDED</sequence>
<feature type="signal peptide" evidence="1">
    <location>
        <begin position="1"/>
        <end position="21"/>
    </location>
</feature>
<keyword evidence="3" id="KW-1185">Reference proteome</keyword>
<gene>
    <name evidence="2" type="ORF">MQE35_09665</name>
</gene>
<evidence type="ECO:0000313" key="2">
    <source>
        <dbReference type="EMBL" id="UOB16006.1"/>
    </source>
</evidence>
<dbReference type="KEGG" id="fbm:MQE35_09665"/>
<dbReference type="AlphaFoldDB" id="A0A9E6ZSR8"/>
<evidence type="ECO:0000313" key="3">
    <source>
        <dbReference type="Proteomes" id="UP000831290"/>
    </source>
</evidence>
<dbReference type="Proteomes" id="UP000831290">
    <property type="component" value="Chromosome"/>
</dbReference>
<evidence type="ECO:0000256" key="1">
    <source>
        <dbReference type="SAM" id="SignalP"/>
    </source>
</evidence>
<organism evidence="2 3">
    <name type="scientific">Abyssalbus ytuae</name>
    <dbReference type="NCBI Taxonomy" id="2926907"/>
    <lineage>
        <taxon>Bacteria</taxon>
        <taxon>Pseudomonadati</taxon>
        <taxon>Bacteroidota</taxon>
        <taxon>Flavobacteriia</taxon>
        <taxon>Flavobacteriales</taxon>
        <taxon>Flavobacteriaceae</taxon>
        <taxon>Abyssalbus</taxon>
    </lineage>
</organism>
<dbReference type="RefSeq" id="WP_255841153.1">
    <property type="nucleotide sequence ID" value="NZ_CP094358.1"/>
</dbReference>
<protein>
    <submittedName>
        <fullName evidence="2">Uncharacterized protein</fullName>
    </submittedName>
</protein>
<proteinExistence type="predicted"/>